<dbReference type="InterPro" id="IPR035898">
    <property type="entry name" value="TAZ_dom_sf"/>
</dbReference>
<sequence>MDQQSVPEFSQALEDVLQKTRKGLQQMSSPAGDLCLGSRLQVHYESLKSNSDVDSCSSNRVLDFAVSNSRYQLEIELLRQQLSRSEKVNQNSQEENTRLRQQLSNSQQGHNARVERKIRELQDEVSEGRRNLQKGEKERQDLREALQLSESKVKQQQIAKERAWADLDTRMAATKKLVEDYTAAAEMAQQDLQHLTERVRELDMLLRSFYPLLPSTEMVETFLHDIPVLKDYCLLVSHLEKCSSCLQVVPLFWHVKTCDKVCCEKCKMLVNLYIGHVAHCQETTCKVPYCMHFKTRSQQLNLSTQDLATNQQFHKEVLSCLQRVIPQATESDGILLHQPGEHDPYHRRQMTPALQTLLRLFSSHVKPVQELMVWCFKHHKEWSSLSHEKNCPVCHIFQPILRRCGTCHVDMCETCVIACCACAKYTLQCRNDSCTFPFWNTPFKTSVCHRDTTYPSRVKLTMFREVVRQICYALLTSNSH</sequence>
<keyword evidence="2" id="KW-1185">Reference proteome</keyword>
<reference evidence="3 4" key="1">
    <citation type="submission" date="2025-04" db="UniProtKB">
        <authorList>
            <consortium name="RefSeq"/>
        </authorList>
    </citation>
    <scope>IDENTIFICATION</scope>
    <source>
        <tissue evidence="3 4">Gonad</tissue>
    </source>
</reference>
<feature type="region of interest" description="Disordered" evidence="1">
    <location>
        <begin position="84"/>
        <end position="141"/>
    </location>
</feature>
<dbReference type="RefSeq" id="XP_019637568.1">
    <property type="nucleotide sequence ID" value="XM_019782009.1"/>
</dbReference>
<accession>A0A6P5A2X7</accession>
<organism evidence="2 3">
    <name type="scientific">Branchiostoma belcheri</name>
    <name type="common">Amphioxus</name>
    <dbReference type="NCBI Taxonomy" id="7741"/>
    <lineage>
        <taxon>Eukaryota</taxon>
        <taxon>Metazoa</taxon>
        <taxon>Chordata</taxon>
        <taxon>Cephalochordata</taxon>
        <taxon>Leptocardii</taxon>
        <taxon>Amphioxiformes</taxon>
        <taxon>Branchiostomatidae</taxon>
        <taxon>Branchiostoma</taxon>
    </lineage>
</organism>
<protein>
    <submittedName>
        <fullName evidence="3 4">Uncharacterized protein LOC109479935 isoform X1</fullName>
    </submittedName>
</protein>
<evidence type="ECO:0000313" key="3">
    <source>
        <dbReference type="RefSeq" id="XP_019637567.1"/>
    </source>
</evidence>
<dbReference type="Gene3D" id="1.20.1020.10">
    <property type="entry name" value="TAZ domain"/>
    <property type="match status" value="1"/>
</dbReference>
<dbReference type="AlphaFoldDB" id="A0A6P5A2X7"/>
<evidence type="ECO:0000313" key="2">
    <source>
        <dbReference type="Proteomes" id="UP000515135"/>
    </source>
</evidence>
<feature type="compositionally biased region" description="Basic and acidic residues" evidence="1">
    <location>
        <begin position="112"/>
        <end position="141"/>
    </location>
</feature>
<dbReference type="KEGG" id="bbel:109479935"/>
<gene>
    <name evidence="3 4" type="primary">LOC109479935</name>
</gene>
<dbReference type="SUPFAM" id="SSF57933">
    <property type="entry name" value="TAZ domain"/>
    <property type="match status" value="1"/>
</dbReference>
<dbReference type="OrthoDB" id="6359816at2759"/>
<dbReference type="Proteomes" id="UP000515135">
    <property type="component" value="Unplaced"/>
</dbReference>
<evidence type="ECO:0000256" key="1">
    <source>
        <dbReference type="SAM" id="MobiDB-lite"/>
    </source>
</evidence>
<evidence type="ECO:0000313" key="4">
    <source>
        <dbReference type="RefSeq" id="XP_019637568.1"/>
    </source>
</evidence>
<dbReference type="GeneID" id="109479935"/>
<name>A0A6P5A2X7_BRABE</name>
<feature type="compositionally biased region" description="Polar residues" evidence="1">
    <location>
        <begin position="84"/>
        <end position="110"/>
    </location>
</feature>
<proteinExistence type="predicted"/>
<dbReference type="RefSeq" id="XP_019637567.1">
    <property type="nucleotide sequence ID" value="XM_019782008.1"/>
</dbReference>